<dbReference type="PANTHER" id="PTHR43140">
    <property type="entry name" value="TYPE-1 RESTRICTION ENZYME ECOKI SPECIFICITY PROTEIN"/>
    <property type="match status" value="1"/>
</dbReference>
<feature type="domain" description="Type I restriction modification DNA specificity" evidence="6">
    <location>
        <begin position="64"/>
        <end position="179"/>
    </location>
</feature>
<dbReference type="PANTHER" id="PTHR43140:SF1">
    <property type="entry name" value="TYPE I RESTRICTION ENZYME ECOKI SPECIFICITY SUBUNIT"/>
    <property type="match status" value="1"/>
</dbReference>
<gene>
    <name evidence="7" type="ORF">KME07_16865</name>
</gene>
<proteinExistence type="inferred from homology"/>
<reference evidence="7" key="1">
    <citation type="submission" date="2021-05" db="EMBL/GenBank/DDBJ databases">
        <authorList>
            <person name="Pietrasiak N."/>
            <person name="Ward R."/>
            <person name="Stajich J.E."/>
            <person name="Kurbessoian T."/>
        </authorList>
    </citation>
    <scope>NUCLEOTIDE SEQUENCE</scope>
    <source>
        <strain evidence="7">GSE-TBD4-15B</strain>
    </source>
</reference>
<evidence type="ECO:0000256" key="3">
    <source>
        <dbReference type="ARBA" id="ARBA00023125"/>
    </source>
</evidence>
<dbReference type="GO" id="GO:0003677">
    <property type="term" value="F:DNA binding"/>
    <property type="evidence" value="ECO:0007669"/>
    <property type="project" value="UniProtKB-KW"/>
</dbReference>
<feature type="coiled-coil region" evidence="5">
    <location>
        <begin position="161"/>
        <end position="188"/>
    </location>
</feature>
<dbReference type="EMBL" id="JAHHHV010000073">
    <property type="protein sequence ID" value="MBW4467099.1"/>
    <property type="molecule type" value="Genomic_DNA"/>
</dbReference>
<protein>
    <submittedName>
        <fullName evidence="7">Restriction endonuclease subunit S</fullName>
        <ecNumber evidence="7">3.1.21.-</ecNumber>
    </submittedName>
</protein>
<dbReference type="Proteomes" id="UP000707356">
    <property type="component" value="Unassembled WGS sequence"/>
</dbReference>
<dbReference type="GO" id="GO:0009307">
    <property type="term" value="P:DNA restriction-modification system"/>
    <property type="evidence" value="ECO:0007669"/>
    <property type="project" value="UniProtKB-KW"/>
</dbReference>
<dbReference type="Pfam" id="PF01420">
    <property type="entry name" value="Methylase_S"/>
    <property type="match status" value="1"/>
</dbReference>
<name>A0A951U5P5_9CYAN</name>
<comment type="caution">
    <text evidence="7">The sequence shown here is derived from an EMBL/GenBank/DDBJ whole genome shotgun (WGS) entry which is preliminary data.</text>
</comment>
<evidence type="ECO:0000259" key="6">
    <source>
        <dbReference type="Pfam" id="PF01420"/>
    </source>
</evidence>
<reference evidence="7" key="2">
    <citation type="journal article" date="2022" name="Microbiol. Resour. Announc.">
        <title>Metagenome Sequencing to Explore Phylogenomics of Terrestrial Cyanobacteria.</title>
        <authorList>
            <person name="Ward R.D."/>
            <person name="Stajich J.E."/>
            <person name="Johansen J.R."/>
            <person name="Huntemann M."/>
            <person name="Clum A."/>
            <person name="Foster B."/>
            <person name="Foster B."/>
            <person name="Roux S."/>
            <person name="Palaniappan K."/>
            <person name="Varghese N."/>
            <person name="Mukherjee S."/>
            <person name="Reddy T.B.K."/>
            <person name="Daum C."/>
            <person name="Copeland A."/>
            <person name="Chen I.A."/>
            <person name="Ivanova N.N."/>
            <person name="Kyrpides N.C."/>
            <person name="Shapiro N."/>
            <person name="Eloe-Fadrosh E.A."/>
            <person name="Pietrasiak N."/>
        </authorList>
    </citation>
    <scope>NUCLEOTIDE SEQUENCE</scope>
    <source>
        <strain evidence="7">GSE-TBD4-15B</strain>
    </source>
</reference>
<accession>A0A951U5P5</accession>
<dbReference type="CDD" id="cd17524">
    <property type="entry name" value="RMtype1_S_EcoUTORF5051P-TRD2-CR2_like"/>
    <property type="match status" value="1"/>
</dbReference>
<evidence type="ECO:0000256" key="4">
    <source>
        <dbReference type="ARBA" id="ARBA00038652"/>
    </source>
</evidence>
<keyword evidence="5" id="KW-0175">Coiled coil</keyword>
<dbReference type="Gene3D" id="3.90.220.20">
    <property type="entry name" value="DNA methylase specificity domains"/>
    <property type="match status" value="2"/>
</dbReference>
<dbReference type="InterPro" id="IPR051212">
    <property type="entry name" value="Type-I_RE_S_subunit"/>
</dbReference>
<comment type="subunit">
    <text evidence="4">The methyltransferase is composed of M and S polypeptides.</text>
</comment>
<evidence type="ECO:0000256" key="1">
    <source>
        <dbReference type="ARBA" id="ARBA00010923"/>
    </source>
</evidence>
<organism evidence="7 8">
    <name type="scientific">Pegethrix bostrychoides GSE-TBD4-15B</name>
    <dbReference type="NCBI Taxonomy" id="2839662"/>
    <lineage>
        <taxon>Bacteria</taxon>
        <taxon>Bacillati</taxon>
        <taxon>Cyanobacteriota</taxon>
        <taxon>Cyanophyceae</taxon>
        <taxon>Oculatellales</taxon>
        <taxon>Oculatellaceae</taxon>
        <taxon>Pegethrix</taxon>
    </lineage>
</organism>
<evidence type="ECO:0000256" key="2">
    <source>
        <dbReference type="ARBA" id="ARBA00022747"/>
    </source>
</evidence>
<keyword evidence="7" id="KW-0378">Hydrolase</keyword>
<keyword evidence="7" id="KW-0540">Nuclease</keyword>
<dbReference type="EC" id="3.1.21.-" evidence="7"/>
<evidence type="ECO:0000313" key="8">
    <source>
        <dbReference type="Proteomes" id="UP000707356"/>
    </source>
</evidence>
<dbReference type="InterPro" id="IPR000055">
    <property type="entry name" value="Restrct_endonuc_typeI_TRD"/>
</dbReference>
<dbReference type="AlphaFoldDB" id="A0A951U5P5"/>
<comment type="similarity">
    <text evidence="1">Belongs to the type-I restriction system S methylase family.</text>
</comment>
<dbReference type="GO" id="GO:0016787">
    <property type="term" value="F:hydrolase activity"/>
    <property type="evidence" value="ECO:0007669"/>
    <property type="project" value="UniProtKB-KW"/>
</dbReference>
<keyword evidence="3" id="KW-0238">DNA-binding</keyword>
<keyword evidence="2" id="KW-0680">Restriction system</keyword>
<dbReference type="SUPFAM" id="SSF116734">
    <property type="entry name" value="DNA methylase specificity domain"/>
    <property type="match status" value="2"/>
</dbReference>
<keyword evidence="7" id="KW-0255">Endonuclease</keyword>
<evidence type="ECO:0000256" key="5">
    <source>
        <dbReference type="SAM" id="Coils"/>
    </source>
</evidence>
<dbReference type="GO" id="GO:0004519">
    <property type="term" value="F:endonuclease activity"/>
    <property type="evidence" value="ECO:0007669"/>
    <property type="project" value="UniProtKB-KW"/>
</dbReference>
<evidence type="ECO:0000313" key="7">
    <source>
        <dbReference type="EMBL" id="MBW4467099.1"/>
    </source>
</evidence>
<dbReference type="InterPro" id="IPR044946">
    <property type="entry name" value="Restrct_endonuc_typeI_TRD_sf"/>
</dbReference>
<sequence>MIIYAKEPLKYLATINDEALTEQTDPCQEIKYIDIGNVDSNGEISEIAEYRFEDAPSRARRIVRDGDIIISTVRTYLQAIAPIESPPNNLIVSTGFAVVRSKHERLDENYCKYALRAPEFIGEVVSRSVGISYPAINASDLGSIEIYVPPLSEQRQIAEYLDRETQKLDALIAAKKRLLELLAEKRRALITQAVTRGLNADVLMEDSRSILIGEVPRHWQVTYLRRVISQMDYGISESVGVEGKVAVLRMGDIYDGEIHYKNVGFVKEVDPLLMLAPGDLLFNRTNSLDQVGKVGIFREYQEFPVSFASYLVRMRCGKDVLPDFLNYSLNSDPMLKWARSEALPAIGQANLNPNRYSYLPIVIPPIEEQIEILEYLQISTDKIDRLFSATRSTISLLQERRTSLISAAVTGQLQIPD</sequence>